<dbReference type="GO" id="GO:0005815">
    <property type="term" value="C:microtubule organizing center"/>
    <property type="evidence" value="ECO:0007669"/>
    <property type="project" value="TreeGrafter"/>
</dbReference>
<dbReference type="SUPFAM" id="SSF48371">
    <property type="entry name" value="ARM repeat"/>
    <property type="match status" value="1"/>
</dbReference>
<dbReference type="GeneID" id="88173608"/>
<dbReference type="Gene3D" id="1.25.10.10">
    <property type="entry name" value="Leucine-rich Repeat Variant"/>
    <property type="match status" value="2"/>
</dbReference>
<evidence type="ECO:0000256" key="4">
    <source>
        <dbReference type="ARBA" id="ARBA00022618"/>
    </source>
</evidence>
<keyword evidence="6" id="KW-0131">Cell cycle</keyword>
<evidence type="ECO:0000313" key="10">
    <source>
        <dbReference type="Proteomes" id="UP001338582"/>
    </source>
</evidence>
<evidence type="ECO:0000256" key="3">
    <source>
        <dbReference type="ARBA" id="ARBA00016012"/>
    </source>
</evidence>
<comment type="subcellular location">
    <subcellularLocation>
        <location evidence="1">Cytoplasm</location>
        <location evidence="1">Cytoskeleton</location>
        <location evidence="1">Spindle</location>
    </subcellularLocation>
</comment>
<keyword evidence="4" id="KW-0132">Cell division</keyword>
<feature type="compositionally biased region" description="Polar residues" evidence="7">
    <location>
        <begin position="1026"/>
        <end position="1035"/>
    </location>
</feature>
<evidence type="ECO:0000313" key="9">
    <source>
        <dbReference type="EMBL" id="WPK25237.1"/>
    </source>
</evidence>
<dbReference type="GO" id="GO:1990023">
    <property type="term" value="C:mitotic spindle midzone"/>
    <property type="evidence" value="ECO:0007669"/>
    <property type="project" value="TreeGrafter"/>
</dbReference>
<accession>A0AAX4HA51</accession>
<dbReference type="GO" id="GO:0060172">
    <property type="term" value="P:astral microtubule depolymerization"/>
    <property type="evidence" value="ECO:0007669"/>
    <property type="project" value="TreeGrafter"/>
</dbReference>
<dbReference type="PANTHER" id="PTHR21567">
    <property type="entry name" value="CLASP"/>
    <property type="match status" value="1"/>
</dbReference>
<dbReference type="GO" id="GO:0005876">
    <property type="term" value="C:spindle microtubule"/>
    <property type="evidence" value="ECO:0007669"/>
    <property type="project" value="TreeGrafter"/>
</dbReference>
<dbReference type="GO" id="GO:0051301">
    <property type="term" value="P:cell division"/>
    <property type="evidence" value="ECO:0007669"/>
    <property type="project" value="UniProtKB-KW"/>
</dbReference>
<organism evidence="9 10">
    <name type="scientific">Australozyma saopauloensis</name>
    <dbReference type="NCBI Taxonomy" id="291208"/>
    <lineage>
        <taxon>Eukaryota</taxon>
        <taxon>Fungi</taxon>
        <taxon>Dikarya</taxon>
        <taxon>Ascomycota</taxon>
        <taxon>Saccharomycotina</taxon>
        <taxon>Pichiomycetes</taxon>
        <taxon>Metschnikowiaceae</taxon>
        <taxon>Australozyma</taxon>
    </lineage>
</organism>
<feature type="compositionally biased region" description="Polar residues" evidence="7">
    <location>
        <begin position="591"/>
        <end position="609"/>
    </location>
</feature>
<dbReference type="Pfam" id="PF12348">
    <property type="entry name" value="CLASP_N"/>
    <property type="match status" value="1"/>
</dbReference>
<proteinExistence type="inferred from homology"/>
<feature type="compositionally biased region" description="Low complexity" evidence="7">
    <location>
        <begin position="576"/>
        <end position="585"/>
    </location>
</feature>
<dbReference type="SMART" id="SM01349">
    <property type="entry name" value="TOG"/>
    <property type="match status" value="1"/>
</dbReference>
<dbReference type="RefSeq" id="XP_062877620.1">
    <property type="nucleotide sequence ID" value="XM_063021550.1"/>
</dbReference>
<gene>
    <name evidence="9" type="ORF">PUMCH_002543</name>
</gene>
<protein>
    <recommendedName>
        <fullName evidence="3">Protein STU1</fullName>
    </recommendedName>
</protein>
<keyword evidence="6" id="KW-0498">Mitosis</keyword>
<sequence>MALSGDAFHRAILSGKKESRRDVLLLFKTHVKKDNVELASVPRYFEALAVSMNLLDPELQLLAFSLVCHLVKRVSIQDKIGTILSDVSAVVLPLVVPKIADARSSVKMSARRALEAYWLSSPRKTERAVAEIGLKNGSLLLANESVVWLNTLLLINANLDLHAFFEPLARVLARSPEDAMLISNVKILFANYFDLKHNRLHRFELQKVLEALNVDAALRTSIIGTDSLLLREYESKRELPRVPVKPVLTSSTLPERTEGKKIQVLPEKKFVSQTPNEPIKPAPEANTDLDVLLSSLVGYSLEDNVEPLNMENEEELNGAFASCMPCFEGKETEKNWIAREKSISTLRAVFRGNSRTLFPDALQLNLKQSADAICKGLMSLRTSLCLNACQFVKELVMFLKQDFGALLDLFWPTLLKLCSNTKHLTSSNAHIVISAIYANTFLSNKLAQKIQLSAREKSANVRAYSAFWLQIYMIRSHKTWPVPPSCEIIESVLFKLLPDPNVQVRLAAKDAFWRYYVFAVDAASNLLSRLDSNTIKALERSRPKHCGQTPSMVPPRKSRPSIKEAIMAKNKELRGRQSISRSSSRNGHTPLFNTPNQSTDDISQHVSQLQDERSSSRATSDFLRFQGIHNRQNGHEHDLKLSIQASRDSSSLTSQNGNLRQLFSLQMMALAVSQPNLDLRASVPETANGHLAQKEPEHVNLDTIKTLLSSKGFKQIQSGVDQLKSVLLTQMLLPNDLKAQILSVSVSHPQCFETLLSTKLEAAGLADILGPEEFVRTCFVTTTNRDECWLLISGILKSDEILGSINSLLINICDMDAIRSNKTLVMQLIKSKSLILATLMHCLLRIMDSRLTEPHSLTAIVSTLLNLVPIVYQTDIIDSYKELLKNVYESNEADFMAQLNKTTQQNRSAIKSLLGLETEYKSAFEDASALNPSEFTLIAPGMSNSLSPLKHPSDFTMLFPAKAPTSSSLAPSSHSILTGSLNEHQGNNHEIDDIEPSNGKSKNQFRNDFVNVQNEEEVEPEHFDRTTSVPSLPHPTTHQRSFQNIFAKSDSQGLKSDFVAKLNSDPAKDLVDDFAQVKLSNFSNSIESFIEKVDPLNCMSTKSRPIQIYEDPKGGSPQKAKDYKYTDLNWFNFLIARLSMTNDSTDESGLDSICQDLSKGCITSGQLAQILKNLQDAQYDDAAHSSQLLEVEDSLWLYLSFETSEKLTALMILKQLLVCRHSMNLPRVWSALLEIILPKHLEKMNLIELALSEVFEEMMCGMYPSLDLFAVIFGTLESRSQIQEELLYFLVDSLHRLLKAKPFLLIINHELILAMDSALHQYLAHESSRIRKMVYKTYGAFVKASAMLAKSTETSSVDHSDTYHSMTSVIQGLSSSERSLVEFYGKDDVSPRV</sequence>
<dbReference type="Proteomes" id="UP001338582">
    <property type="component" value="Chromosome 3"/>
</dbReference>
<evidence type="ECO:0000256" key="6">
    <source>
        <dbReference type="ARBA" id="ARBA00022776"/>
    </source>
</evidence>
<dbReference type="InterPro" id="IPR011989">
    <property type="entry name" value="ARM-like"/>
</dbReference>
<feature type="region of interest" description="Disordered" evidence="7">
    <location>
        <begin position="538"/>
        <end position="618"/>
    </location>
</feature>
<name>A0AAX4HA51_9ASCO</name>
<keyword evidence="5" id="KW-0493">Microtubule</keyword>
<dbReference type="GO" id="GO:0090307">
    <property type="term" value="P:mitotic spindle assembly"/>
    <property type="evidence" value="ECO:0007669"/>
    <property type="project" value="TreeGrafter"/>
</dbReference>
<evidence type="ECO:0000256" key="2">
    <source>
        <dbReference type="ARBA" id="ARBA00009549"/>
    </source>
</evidence>
<keyword evidence="10" id="KW-1185">Reference proteome</keyword>
<dbReference type="GO" id="GO:0008017">
    <property type="term" value="F:microtubule binding"/>
    <property type="evidence" value="ECO:0007669"/>
    <property type="project" value="TreeGrafter"/>
</dbReference>
<feature type="region of interest" description="Disordered" evidence="7">
    <location>
        <begin position="1016"/>
        <end position="1035"/>
    </location>
</feature>
<feature type="domain" description="TOG" evidence="8">
    <location>
        <begin position="309"/>
        <end position="551"/>
    </location>
</feature>
<evidence type="ECO:0000256" key="7">
    <source>
        <dbReference type="SAM" id="MobiDB-lite"/>
    </source>
</evidence>
<dbReference type="EMBL" id="CP138896">
    <property type="protein sequence ID" value="WPK25237.1"/>
    <property type="molecule type" value="Genomic_DNA"/>
</dbReference>
<evidence type="ECO:0000256" key="1">
    <source>
        <dbReference type="ARBA" id="ARBA00004186"/>
    </source>
</evidence>
<dbReference type="PANTHER" id="PTHR21567:SF9">
    <property type="entry name" value="CLIP-ASSOCIATING PROTEIN"/>
    <property type="match status" value="1"/>
</dbReference>
<reference evidence="9 10" key="1">
    <citation type="submission" date="2023-10" db="EMBL/GenBank/DDBJ databases">
        <title>Draft Genome Sequence of Candida saopaulonensis from a very Premature Infant with Sepsis.</title>
        <authorList>
            <person name="Ning Y."/>
            <person name="Dai R."/>
            <person name="Xiao M."/>
            <person name="Xu Y."/>
            <person name="Yan Q."/>
            <person name="Zhang L."/>
        </authorList>
    </citation>
    <scope>NUCLEOTIDE SEQUENCE [LARGE SCALE GENOMIC DNA]</scope>
    <source>
        <strain evidence="9 10">19XY460</strain>
    </source>
</reference>
<dbReference type="InterPro" id="IPR024395">
    <property type="entry name" value="CLASP_N_dom"/>
</dbReference>
<dbReference type="InterPro" id="IPR034085">
    <property type="entry name" value="TOG"/>
</dbReference>
<evidence type="ECO:0000259" key="8">
    <source>
        <dbReference type="SMART" id="SM01349"/>
    </source>
</evidence>
<evidence type="ECO:0000256" key="5">
    <source>
        <dbReference type="ARBA" id="ARBA00022701"/>
    </source>
</evidence>
<dbReference type="KEGG" id="asau:88173608"/>
<dbReference type="InterPro" id="IPR016024">
    <property type="entry name" value="ARM-type_fold"/>
</dbReference>
<comment type="similarity">
    <text evidence="2">Belongs to the CLASP family.</text>
</comment>
<dbReference type="GO" id="GO:0005881">
    <property type="term" value="C:cytoplasmic microtubule"/>
    <property type="evidence" value="ECO:0007669"/>
    <property type="project" value="TreeGrafter"/>
</dbReference>